<dbReference type="SUPFAM" id="SSF81324">
    <property type="entry name" value="Voltage-gated potassium channels"/>
    <property type="match status" value="1"/>
</dbReference>
<dbReference type="InterPro" id="IPR027359">
    <property type="entry name" value="Volt_channel_dom_sf"/>
</dbReference>
<evidence type="ECO:0000256" key="2">
    <source>
        <dbReference type="ARBA" id="ARBA00022692"/>
    </source>
</evidence>
<reference evidence="7" key="1">
    <citation type="journal article" date="2019" name="bioRxiv">
        <title>The Genome of the Zebra Mussel, Dreissena polymorpha: A Resource for Invasive Species Research.</title>
        <authorList>
            <person name="McCartney M.A."/>
            <person name="Auch B."/>
            <person name="Kono T."/>
            <person name="Mallez S."/>
            <person name="Zhang Y."/>
            <person name="Obille A."/>
            <person name="Becker A."/>
            <person name="Abrahante J.E."/>
            <person name="Garbe J."/>
            <person name="Badalamenti J.P."/>
            <person name="Herman A."/>
            <person name="Mangelson H."/>
            <person name="Liachko I."/>
            <person name="Sullivan S."/>
            <person name="Sone E.D."/>
            <person name="Koren S."/>
            <person name="Silverstein K.A.T."/>
            <person name="Beckman K.B."/>
            <person name="Gohl D.M."/>
        </authorList>
    </citation>
    <scope>NUCLEOTIDE SEQUENCE</scope>
    <source>
        <strain evidence="7">Duluth1</strain>
        <tissue evidence="7">Whole animal</tissue>
    </source>
</reference>
<protein>
    <recommendedName>
        <fullName evidence="6">Ion transport domain-containing protein</fullName>
    </recommendedName>
</protein>
<evidence type="ECO:0000256" key="4">
    <source>
        <dbReference type="ARBA" id="ARBA00023136"/>
    </source>
</evidence>
<dbReference type="Gene3D" id="1.10.287.70">
    <property type="match status" value="1"/>
</dbReference>
<dbReference type="PANTHER" id="PTHR46726:SF1">
    <property type="entry name" value="TWO-PORE CALCIUM CHANNEL 3"/>
    <property type="match status" value="1"/>
</dbReference>
<evidence type="ECO:0000259" key="6">
    <source>
        <dbReference type="Pfam" id="PF00520"/>
    </source>
</evidence>
<evidence type="ECO:0000256" key="5">
    <source>
        <dbReference type="SAM" id="Phobius"/>
    </source>
</evidence>
<keyword evidence="8" id="KW-1185">Reference proteome</keyword>
<feature type="domain" description="Ion transport" evidence="6">
    <location>
        <begin position="101"/>
        <end position="292"/>
    </location>
</feature>
<dbReference type="AlphaFoldDB" id="A0A9D4KQV4"/>
<gene>
    <name evidence="7" type="ORF">DPMN_086645</name>
</gene>
<evidence type="ECO:0000313" key="7">
    <source>
        <dbReference type="EMBL" id="KAH3844387.1"/>
    </source>
</evidence>
<comment type="caution">
    <text evidence="7">The sequence shown here is derived from an EMBL/GenBank/DDBJ whole genome shotgun (WGS) entry which is preliminary data.</text>
</comment>
<dbReference type="InterPro" id="IPR005821">
    <property type="entry name" value="Ion_trans_dom"/>
</dbReference>
<dbReference type="EMBL" id="JAIWYP010000003">
    <property type="protein sequence ID" value="KAH3844387.1"/>
    <property type="molecule type" value="Genomic_DNA"/>
</dbReference>
<sequence length="309" mass="36393">MNLVLPKLSKNQIDLLMLVLNTKCSGYIDRSEFMHVADLLNVPISQVNDRITWLEKTFPSVYLSFPSQRIKEVVQTIYFKSVYDLVVIIEVFLIGFDVPGIDIPFCVLFYLEIGLKVYTYGPFKYFKRPRNWFDVIITVLCSMFLVLDTVIQSDHYNENIFKETTQAFNIIRIFRILRLLFRIKRFKTIINTLMNVSLSILVYCVIVFIFVYIFNVIGMELFKGRIQSENNEPENKSENLFCGTKELENSEFASASYCDLNFNDFISSTFVLATMLFENNWHRILCFTSQIEYLTNHSIHSCYHEYIKH</sequence>
<dbReference type="GO" id="GO:0005216">
    <property type="term" value="F:monoatomic ion channel activity"/>
    <property type="evidence" value="ECO:0007669"/>
    <property type="project" value="InterPro"/>
</dbReference>
<accession>A0A9D4KQV4</accession>
<organism evidence="7 8">
    <name type="scientific">Dreissena polymorpha</name>
    <name type="common">Zebra mussel</name>
    <name type="synonym">Mytilus polymorpha</name>
    <dbReference type="NCBI Taxonomy" id="45954"/>
    <lineage>
        <taxon>Eukaryota</taxon>
        <taxon>Metazoa</taxon>
        <taxon>Spiralia</taxon>
        <taxon>Lophotrochozoa</taxon>
        <taxon>Mollusca</taxon>
        <taxon>Bivalvia</taxon>
        <taxon>Autobranchia</taxon>
        <taxon>Heteroconchia</taxon>
        <taxon>Euheterodonta</taxon>
        <taxon>Imparidentia</taxon>
        <taxon>Neoheterodontei</taxon>
        <taxon>Myida</taxon>
        <taxon>Dreissenoidea</taxon>
        <taxon>Dreissenidae</taxon>
        <taxon>Dreissena</taxon>
    </lineage>
</organism>
<keyword evidence="3 5" id="KW-1133">Transmembrane helix</keyword>
<dbReference type="Gene3D" id="1.20.120.350">
    <property type="entry name" value="Voltage-gated potassium channels. Chain C"/>
    <property type="match status" value="1"/>
</dbReference>
<name>A0A9D4KQV4_DREPO</name>
<keyword evidence="2 5" id="KW-0812">Transmembrane</keyword>
<reference evidence="7" key="2">
    <citation type="submission" date="2020-11" db="EMBL/GenBank/DDBJ databases">
        <authorList>
            <person name="McCartney M.A."/>
            <person name="Auch B."/>
            <person name="Kono T."/>
            <person name="Mallez S."/>
            <person name="Becker A."/>
            <person name="Gohl D.M."/>
            <person name="Silverstein K.A.T."/>
            <person name="Koren S."/>
            <person name="Bechman K.B."/>
            <person name="Herman A."/>
            <person name="Abrahante J.E."/>
            <person name="Garbe J."/>
        </authorList>
    </citation>
    <scope>NUCLEOTIDE SEQUENCE</scope>
    <source>
        <strain evidence="7">Duluth1</strain>
        <tissue evidence="7">Whole animal</tissue>
    </source>
</reference>
<evidence type="ECO:0000256" key="1">
    <source>
        <dbReference type="ARBA" id="ARBA00004141"/>
    </source>
</evidence>
<comment type="subcellular location">
    <subcellularLocation>
        <location evidence="1">Membrane</location>
        <topology evidence="1">Multi-pass membrane protein</topology>
    </subcellularLocation>
</comment>
<dbReference type="Pfam" id="PF00520">
    <property type="entry name" value="Ion_trans"/>
    <property type="match status" value="1"/>
</dbReference>
<keyword evidence="4 5" id="KW-0472">Membrane</keyword>
<evidence type="ECO:0000256" key="3">
    <source>
        <dbReference type="ARBA" id="ARBA00022989"/>
    </source>
</evidence>
<dbReference type="PANTHER" id="PTHR46726">
    <property type="entry name" value="TWO PORE CHANNEL 3"/>
    <property type="match status" value="1"/>
</dbReference>
<evidence type="ECO:0000313" key="8">
    <source>
        <dbReference type="Proteomes" id="UP000828390"/>
    </source>
</evidence>
<feature type="transmembrane region" description="Helical" evidence="5">
    <location>
        <begin position="132"/>
        <end position="152"/>
    </location>
</feature>
<dbReference type="Proteomes" id="UP000828390">
    <property type="component" value="Unassembled WGS sequence"/>
</dbReference>
<dbReference type="GO" id="GO:0016020">
    <property type="term" value="C:membrane"/>
    <property type="evidence" value="ECO:0007669"/>
    <property type="project" value="UniProtKB-SubCell"/>
</dbReference>
<feature type="transmembrane region" description="Helical" evidence="5">
    <location>
        <begin position="193"/>
        <end position="214"/>
    </location>
</feature>
<proteinExistence type="predicted"/>